<keyword evidence="2" id="KW-0812">Transmembrane</keyword>
<feature type="compositionally biased region" description="Polar residues" evidence="1">
    <location>
        <begin position="109"/>
        <end position="121"/>
    </location>
</feature>
<gene>
    <name evidence="3" type="ORF">P3X46_001697</name>
</gene>
<sequence>MSSILISRAFSSKLSNLSPSCVCSHFISQKTQNPVFRLFRHYSSSPFSQEQNPFNPNEHFVRSCLSFTSPTKNHDFALSAVEKSRFFSTFTREKSPIPGLKNKEMTLTKPLSSSIDTQLTHQKPRCFSSSDSPSDPEKSHNANKIPKFKHQEREEPIAGRDPNENREVGAMLMKKLHGLMKIGGLLGLVSIGLAASIYYITKGTIPIKEVFDSCGLIITGTIWLMQLCKSAEKRGTPDFFMVVHWQLKALILLLQLTYLLWGFLLVVILGRLMVLPLGMDALEGNEEEGKVKKIQSS</sequence>
<evidence type="ECO:0000313" key="4">
    <source>
        <dbReference type="Proteomes" id="UP001174677"/>
    </source>
</evidence>
<comment type="caution">
    <text evidence="3">The sequence shown here is derived from an EMBL/GenBank/DDBJ whole genome shotgun (WGS) entry which is preliminary data.</text>
</comment>
<evidence type="ECO:0000256" key="2">
    <source>
        <dbReference type="SAM" id="Phobius"/>
    </source>
</evidence>
<dbReference type="PANTHER" id="PTHR37222:SF1">
    <property type="entry name" value="OS02G0718000 PROTEIN"/>
    <property type="match status" value="1"/>
</dbReference>
<keyword evidence="2" id="KW-0472">Membrane</keyword>
<feature type="transmembrane region" description="Helical" evidence="2">
    <location>
        <begin position="249"/>
        <end position="274"/>
    </location>
</feature>
<evidence type="ECO:0000256" key="1">
    <source>
        <dbReference type="SAM" id="MobiDB-lite"/>
    </source>
</evidence>
<feature type="region of interest" description="Disordered" evidence="1">
    <location>
        <begin position="98"/>
        <end position="164"/>
    </location>
</feature>
<accession>A0ABQ9NGC4</accession>
<dbReference type="Proteomes" id="UP001174677">
    <property type="component" value="Chromosome 1"/>
</dbReference>
<protein>
    <submittedName>
        <fullName evidence="3">Uncharacterized protein</fullName>
    </submittedName>
</protein>
<keyword evidence="4" id="KW-1185">Reference proteome</keyword>
<dbReference type="PANTHER" id="PTHR37222">
    <property type="entry name" value="OS02G0718000 PROTEIN"/>
    <property type="match status" value="1"/>
</dbReference>
<organism evidence="3 4">
    <name type="scientific">Hevea brasiliensis</name>
    <name type="common">Para rubber tree</name>
    <name type="synonym">Siphonia brasiliensis</name>
    <dbReference type="NCBI Taxonomy" id="3981"/>
    <lineage>
        <taxon>Eukaryota</taxon>
        <taxon>Viridiplantae</taxon>
        <taxon>Streptophyta</taxon>
        <taxon>Embryophyta</taxon>
        <taxon>Tracheophyta</taxon>
        <taxon>Spermatophyta</taxon>
        <taxon>Magnoliopsida</taxon>
        <taxon>eudicotyledons</taxon>
        <taxon>Gunneridae</taxon>
        <taxon>Pentapetalae</taxon>
        <taxon>rosids</taxon>
        <taxon>fabids</taxon>
        <taxon>Malpighiales</taxon>
        <taxon>Euphorbiaceae</taxon>
        <taxon>Crotonoideae</taxon>
        <taxon>Micrandreae</taxon>
        <taxon>Hevea</taxon>
    </lineage>
</organism>
<feature type="compositionally biased region" description="Basic and acidic residues" evidence="1">
    <location>
        <begin position="149"/>
        <end position="164"/>
    </location>
</feature>
<name>A0ABQ9NGC4_HEVBR</name>
<evidence type="ECO:0000313" key="3">
    <source>
        <dbReference type="EMBL" id="KAJ9190506.1"/>
    </source>
</evidence>
<reference evidence="3" key="1">
    <citation type="journal article" date="2023" name="Plant Biotechnol. J.">
        <title>Chromosome-level wild Hevea brasiliensis genome provides new tools for genomic-assisted breeding and valuable loci to elevate rubber yield.</title>
        <authorList>
            <person name="Cheng H."/>
            <person name="Song X."/>
            <person name="Hu Y."/>
            <person name="Wu T."/>
            <person name="Yang Q."/>
            <person name="An Z."/>
            <person name="Feng S."/>
            <person name="Deng Z."/>
            <person name="Wu W."/>
            <person name="Zeng X."/>
            <person name="Tu M."/>
            <person name="Wang X."/>
            <person name="Huang H."/>
        </authorList>
    </citation>
    <scope>NUCLEOTIDE SEQUENCE</scope>
    <source>
        <strain evidence="3">MT/VB/25A 57/8</strain>
    </source>
</reference>
<proteinExistence type="predicted"/>
<dbReference type="EMBL" id="JARPOI010000001">
    <property type="protein sequence ID" value="KAJ9190506.1"/>
    <property type="molecule type" value="Genomic_DNA"/>
</dbReference>
<keyword evidence="2" id="KW-1133">Transmembrane helix</keyword>
<feature type="transmembrane region" description="Helical" evidence="2">
    <location>
        <begin position="179"/>
        <end position="198"/>
    </location>
</feature>